<accession>A0A316TF79</accession>
<evidence type="ECO:0000313" key="6">
    <source>
        <dbReference type="Proteomes" id="UP000245507"/>
    </source>
</evidence>
<dbReference type="PANTHER" id="PTHR12526:SF595">
    <property type="entry name" value="BLL5217 PROTEIN"/>
    <property type="match status" value="1"/>
</dbReference>
<feature type="domain" description="Glycosyltransferase subfamily 4-like N-terminal" evidence="4">
    <location>
        <begin position="22"/>
        <end position="179"/>
    </location>
</feature>
<keyword evidence="6" id="KW-1185">Reference proteome</keyword>
<dbReference type="OrthoDB" id="9809227at2"/>
<evidence type="ECO:0000259" key="3">
    <source>
        <dbReference type="Pfam" id="PF00534"/>
    </source>
</evidence>
<keyword evidence="2 5" id="KW-0808">Transferase</keyword>
<dbReference type="Proteomes" id="UP000245507">
    <property type="component" value="Unassembled WGS sequence"/>
</dbReference>
<dbReference type="Gene3D" id="3.40.50.2000">
    <property type="entry name" value="Glycogen Phosphorylase B"/>
    <property type="match status" value="2"/>
</dbReference>
<dbReference type="SUPFAM" id="SSF53756">
    <property type="entry name" value="UDP-Glycosyltransferase/glycogen phosphorylase"/>
    <property type="match status" value="1"/>
</dbReference>
<dbReference type="GO" id="GO:0016757">
    <property type="term" value="F:glycosyltransferase activity"/>
    <property type="evidence" value="ECO:0007669"/>
    <property type="project" value="UniProtKB-KW"/>
</dbReference>
<sequence length="359" mass="38711">MSRPLDICLIASSRFPVREPFMGGLEAHTHALAEELLRRGHRVSLFAAPGSDPALGVRELPLSSYTMSAAGRADVGYTSESWMEEHHAYLGLMLALARGDHGRFDVIHNNSLHHLPVAMSGVVATPVVTTLHTPPLSWLESAVRFAAPGSRFVAVSRCMSRAWAEVTDTVVIHNGVDTDFWHAGNGGGGAVWSGRLVPEKAPHEALDAAARAGMPIALSGPVHDQSYYEKEIAPRLGDRACYVGHLDRRDLRRLVAAASVAVVTPQWEEPFGLVAAEAMSCGTPVAAYDRGALNEIVDDASGVLVAAGDVDALASAMVEAQDRDRDAVRRRVCRQFSRARMVDDYEVVYQSMARLVDAA</sequence>
<evidence type="ECO:0000259" key="4">
    <source>
        <dbReference type="Pfam" id="PF13439"/>
    </source>
</evidence>
<dbReference type="Pfam" id="PF00534">
    <property type="entry name" value="Glycos_transf_1"/>
    <property type="match status" value="1"/>
</dbReference>
<evidence type="ECO:0000256" key="2">
    <source>
        <dbReference type="ARBA" id="ARBA00022679"/>
    </source>
</evidence>
<dbReference type="InterPro" id="IPR001296">
    <property type="entry name" value="Glyco_trans_1"/>
</dbReference>
<reference evidence="5 6" key="1">
    <citation type="submission" date="2018-05" db="EMBL/GenBank/DDBJ databases">
        <title>Nocardioides silvaticus genome.</title>
        <authorList>
            <person name="Li C."/>
            <person name="Wang G."/>
        </authorList>
    </citation>
    <scope>NUCLEOTIDE SEQUENCE [LARGE SCALE GENOMIC DNA]</scope>
    <source>
        <strain evidence="5 6">CCTCC AB 2018079</strain>
    </source>
</reference>
<proteinExistence type="predicted"/>
<dbReference type="InterPro" id="IPR028098">
    <property type="entry name" value="Glyco_trans_4-like_N"/>
</dbReference>
<dbReference type="PANTHER" id="PTHR12526">
    <property type="entry name" value="GLYCOSYLTRANSFERASE"/>
    <property type="match status" value="1"/>
</dbReference>
<gene>
    <name evidence="5" type="ORF">DJ010_11475</name>
</gene>
<protein>
    <submittedName>
        <fullName evidence="5">Glycosyltransferase family 4 protein</fullName>
    </submittedName>
</protein>
<feature type="domain" description="Glycosyl transferase family 1" evidence="3">
    <location>
        <begin position="193"/>
        <end position="319"/>
    </location>
</feature>
<evidence type="ECO:0000313" key="5">
    <source>
        <dbReference type="EMBL" id="PWN03080.1"/>
    </source>
</evidence>
<name>A0A316TF79_9ACTN</name>
<keyword evidence="1" id="KW-0328">Glycosyltransferase</keyword>
<evidence type="ECO:0000256" key="1">
    <source>
        <dbReference type="ARBA" id="ARBA00022676"/>
    </source>
</evidence>
<organism evidence="5 6">
    <name type="scientific">Nocardioides silvaticus</name>
    <dbReference type="NCBI Taxonomy" id="2201891"/>
    <lineage>
        <taxon>Bacteria</taxon>
        <taxon>Bacillati</taxon>
        <taxon>Actinomycetota</taxon>
        <taxon>Actinomycetes</taxon>
        <taxon>Propionibacteriales</taxon>
        <taxon>Nocardioidaceae</taxon>
        <taxon>Nocardioides</taxon>
    </lineage>
</organism>
<dbReference type="AlphaFoldDB" id="A0A316TF79"/>
<comment type="caution">
    <text evidence="5">The sequence shown here is derived from an EMBL/GenBank/DDBJ whole genome shotgun (WGS) entry which is preliminary data.</text>
</comment>
<dbReference type="EMBL" id="QGDD01000004">
    <property type="protein sequence ID" value="PWN03080.1"/>
    <property type="molecule type" value="Genomic_DNA"/>
</dbReference>
<dbReference type="Pfam" id="PF13439">
    <property type="entry name" value="Glyco_transf_4"/>
    <property type="match status" value="1"/>
</dbReference>